<feature type="transmembrane region" description="Helical" evidence="1">
    <location>
        <begin position="319"/>
        <end position="340"/>
    </location>
</feature>
<evidence type="ECO:0000313" key="2">
    <source>
        <dbReference type="EMBL" id="MEY8246362.1"/>
    </source>
</evidence>
<feature type="transmembrane region" description="Helical" evidence="1">
    <location>
        <begin position="168"/>
        <end position="186"/>
    </location>
</feature>
<feature type="transmembrane region" description="Helical" evidence="1">
    <location>
        <begin position="140"/>
        <end position="161"/>
    </location>
</feature>
<accession>A0ABV4CY71</accession>
<gene>
    <name evidence="2" type="ORF">AAK873_12160</name>
</gene>
<evidence type="ECO:0000313" key="3">
    <source>
        <dbReference type="Proteomes" id="UP001565200"/>
    </source>
</evidence>
<feature type="transmembrane region" description="Helical" evidence="1">
    <location>
        <begin position="87"/>
        <end position="103"/>
    </location>
</feature>
<feature type="transmembrane region" description="Helical" evidence="1">
    <location>
        <begin position="115"/>
        <end position="134"/>
    </location>
</feature>
<keyword evidence="1" id="KW-0812">Transmembrane</keyword>
<keyword evidence="1" id="KW-1133">Transmembrane helix</keyword>
<protein>
    <submittedName>
        <fullName evidence="2">Uncharacterized protein</fullName>
    </submittedName>
</protein>
<sequence length="426" mass="48638">MLRIDRICIWLFMFGFIFMLPGIKHIKFVDELISFSFLAVAVVDCIANRNWRYYKLLWIISGILTFYLLYSLIFLKYNTTVAVVSDWIIQLKPFIPFTVMYAVRPRFTYIDKAIFKALTVIASLFIVIVLIAGHEAIHATVLHIAYTGIGLFISAMIYLYCSISDKGHVARHDLIVTIIMLTAGLGCTRSKYYGIYIIAVFFLFIFRPGAHRGLPVKYIITGTATAIGVIIVAWHKLDYYFLTGGTGVYDLSIIDSYARPVLYITGYKILLDHVPFGTGLASFGSFMSGEHYSEVYHEYGINTVYGLSEHMPDFICDTFYPSLAQFGIIGVILFIAFWLYIYSKIKYYLCIDGNTYRYHYAIGVSIIAFILIESIAATTFVQTTGMQCMLLLGMLCGEAQRIWESDPHRAQNISFSWKRLRITSWT</sequence>
<evidence type="ECO:0000256" key="1">
    <source>
        <dbReference type="SAM" id="Phobius"/>
    </source>
</evidence>
<keyword evidence="3" id="KW-1185">Reference proteome</keyword>
<feature type="transmembrane region" description="Helical" evidence="1">
    <location>
        <begin position="216"/>
        <end position="234"/>
    </location>
</feature>
<feature type="transmembrane region" description="Helical" evidence="1">
    <location>
        <begin position="56"/>
        <end position="75"/>
    </location>
</feature>
<feature type="transmembrane region" description="Helical" evidence="1">
    <location>
        <begin position="360"/>
        <end position="381"/>
    </location>
</feature>
<feature type="transmembrane region" description="Helical" evidence="1">
    <location>
        <begin position="7"/>
        <end position="26"/>
    </location>
</feature>
<dbReference type="Proteomes" id="UP001565200">
    <property type="component" value="Unassembled WGS sequence"/>
</dbReference>
<keyword evidence="1" id="KW-0472">Membrane</keyword>
<dbReference type="EMBL" id="JBCLPP010000043">
    <property type="protein sequence ID" value="MEY8246362.1"/>
    <property type="molecule type" value="Genomic_DNA"/>
</dbReference>
<organism evidence="2 3">
    <name type="scientific">Heminiphilus faecis</name>
    <dbReference type="NCBI Taxonomy" id="2601703"/>
    <lineage>
        <taxon>Bacteria</taxon>
        <taxon>Pseudomonadati</taxon>
        <taxon>Bacteroidota</taxon>
        <taxon>Bacteroidia</taxon>
        <taxon>Bacteroidales</taxon>
        <taxon>Muribaculaceae</taxon>
        <taxon>Heminiphilus</taxon>
    </lineage>
</organism>
<comment type="caution">
    <text evidence="2">The sequence shown here is derived from an EMBL/GenBank/DDBJ whole genome shotgun (WGS) entry which is preliminary data.</text>
</comment>
<proteinExistence type="predicted"/>
<name>A0ABV4CY71_9BACT</name>
<reference evidence="2 3" key="1">
    <citation type="submission" date="2024-03" db="EMBL/GenBank/DDBJ databases">
        <title>Mouse gut bacterial collection (mGBC) of GemPharmatech.</title>
        <authorList>
            <person name="He Y."/>
            <person name="Dong L."/>
            <person name="Wu D."/>
            <person name="Gao X."/>
            <person name="Lin Z."/>
        </authorList>
    </citation>
    <scope>NUCLEOTIDE SEQUENCE [LARGE SCALE GENOMIC DNA]</scope>
    <source>
        <strain evidence="2 3">54-13</strain>
    </source>
</reference>